<dbReference type="Proteomes" id="UP001153714">
    <property type="component" value="Chromosome 3"/>
</dbReference>
<dbReference type="EMBL" id="OU893334">
    <property type="protein sequence ID" value="CAG9791035.1"/>
    <property type="molecule type" value="Genomic_DNA"/>
</dbReference>
<dbReference type="Pfam" id="PF07841">
    <property type="entry name" value="DM4_12"/>
    <property type="match status" value="1"/>
</dbReference>
<keyword evidence="3" id="KW-1185">Reference proteome</keyword>
<name>A0A9N9R778_9NEOP</name>
<reference evidence="2" key="2">
    <citation type="submission" date="2022-10" db="EMBL/GenBank/DDBJ databases">
        <authorList>
            <consortium name="ENA_rothamsted_submissions"/>
            <consortium name="culmorum"/>
            <person name="King R."/>
        </authorList>
    </citation>
    <scope>NUCLEOTIDE SEQUENCE</scope>
</reference>
<dbReference type="InterPro" id="IPR006631">
    <property type="entry name" value="DM4_12"/>
</dbReference>
<evidence type="ECO:0000256" key="1">
    <source>
        <dbReference type="SAM" id="MobiDB-lite"/>
    </source>
</evidence>
<evidence type="ECO:0000313" key="3">
    <source>
        <dbReference type="Proteomes" id="UP001153714"/>
    </source>
</evidence>
<evidence type="ECO:0000313" key="2">
    <source>
        <dbReference type="EMBL" id="CAG9791035.1"/>
    </source>
</evidence>
<dbReference type="PANTHER" id="PTHR21398">
    <property type="entry name" value="AGAP007094-PA"/>
    <property type="match status" value="1"/>
</dbReference>
<feature type="region of interest" description="Disordered" evidence="1">
    <location>
        <begin position="1"/>
        <end position="26"/>
    </location>
</feature>
<gene>
    <name evidence="2" type="ORF">DIATSA_LOCUS8673</name>
</gene>
<dbReference type="SMART" id="SM00718">
    <property type="entry name" value="DM4_12"/>
    <property type="match status" value="1"/>
</dbReference>
<reference evidence="2" key="1">
    <citation type="submission" date="2021-12" db="EMBL/GenBank/DDBJ databases">
        <authorList>
            <person name="King R."/>
        </authorList>
    </citation>
    <scope>NUCLEOTIDE SEQUENCE</scope>
</reference>
<protein>
    <submittedName>
        <fullName evidence="2">Uncharacterized protein</fullName>
    </submittedName>
</protein>
<dbReference type="AlphaFoldDB" id="A0A9N9R778"/>
<dbReference type="PANTHER" id="PTHR21398:SF1">
    <property type="entry name" value="FI03705P"/>
    <property type="match status" value="1"/>
</dbReference>
<sequence>MLDRNKMHEQQKAREYLKKDHMDEDTRDYHRNSRAELIGKVEKLLTALGKDGRQCVLYKLCKASQSSTQQGTFLEELLRIIFTLPKGTQFTKDEHQEYDKAHTSTENCDKFYPGCNHYT</sequence>
<organism evidence="2 3">
    <name type="scientific">Diatraea saccharalis</name>
    <name type="common">sugarcane borer</name>
    <dbReference type="NCBI Taxonomy" id="40085"/>
    <lineage>
        <taxon>Eukaryota</taxon>
        <taxon>Metazoa</taxon>
        <taxon>Ecdysozoa</taxon>
        <taxon>Arthropoda</taxon>
        <taxon>Hexapoda</taxon>
        <taxon>Insecta</taxon>
        <taxon>Pterygota</taxon>
        <taxon>Neoptera</taxon>
        <taxon>Endopterygota</taxon>
        <taxon>Lepidoptera</taxon>
        <taxon>Glossata</taxon>
        <taxon>Ditrysia</taxon>
        <taxon>Pyraloidea</taxon>
        <taxon>Crambidae</taxon>
        <taxon>Crambinae</taxon>
        <taxon>Diatraea</taxon>
    </lineage>
</organism>
<accession>A0A9N9R778</accession>
<dbReference type="OrthoDB" id="6617264at2759"/>
<proteinExistence type="predicted"/>